<dbReference type="KEGG" id="lak:106156847"/>
<dbReference type="OrthoDB" id="1679758at2759"/>
<evidence type="ECO:0000256" key="1">
    <source>
        <dbReference type="ARBA" id="ARBA00022723"/>
    </source>
</evidence>
<keyword evidence="3 4" id="KW-0440">LIM domain</keyword>
<dbReference type="SUPFAM" id="SSF57716">
    <property type="entry name" value="Glucocorticoid receptor-like (DNA-binding domain)"/>
    <property type="match status" value="1"/>
</dbReference>
<dbReference type="PROSITE" id="PS00478">
    <property type="entry name" value="LIM_DOMAIN_1"/>
    <property type="match status" value="1"/>
</dbReference>
<keyword evidence="1 4" id="KW-0479">Metal-binding</keyword>
<dbReference type="GO" id="GO:0046872">
    <property type="term" value="F:metal ion binding"/>
    <property type="evidence" value="ECO:0007669"/>
    <property type="project" value="UniProtKB-KW"/>
</dbReference>
<feature type="domain" description="LIM zinc-binding" evidence="6">
    <location>
        <begin position="39"/>
        <end position="105"/>
    </location>
</feature>
<evidence type="ECO:0000256" key="4">
    <source>
        <dbReference type="PROSITE-ProRule" id="PRU00125"/>
    </source>
</evidence>
<dbReference type="InParanoid" id="A0A1S3HNX0"/>
<evidence type="ECO:0000256" key="2">
    <source>
        <dbReference type="ARBA" id="ARBA00022833"/>
    </source>
</evidence>
<gene>
    <name evidence="8" type="primary">LOC106156847</name>
</gene>
<protein>
    <submittedName>
        <fullName evidence="8">LIM domain-containing protein D</fullName>
    </submittedName>
</protein>
<reference evidence="8" key="1">
    <citation type="submission" date="2025-08" db="UniProtKB">
        <authorList>
            <consortium name="RefSeq"/>
        </authorList>
    </citation>
    <scope>IDENTIFICATION</scope>
    <source>
        <tissue evidence="8">Gonads</tissue>
    </source>
</reference>
<dbReference type="AlphaFoldDB" id="A0A1S3HNX0"/>
<organism evidence="7 8">
    <name type="scientific">Lingula anatina</name>
    <name type="common">Brachiopod</name>
    <name type="synonym">Lingula unguis</name>
    <dbReference type="NCBI Taxonomy" id="7574"/>
    <lineage>
        <taxon>Eukaryota</taxon>
        <taxon>Metazoa</taxon>
        <taxon>Spiralia</taxon>
        <taxon>Lophotrochozoa</taxon>
        <taxon>Brachiopoda</taxon>
        <taxon>Linguliformea</taxon>
        <taxon>Lingulata</taxon>
        <taxon>Lingulida</taxon>
        <taxon>Linguloidea</taxon>
        <taxon>Lingulidae</taxon>
        <taxon>Lingula</taxon>
    </lineage>
</organism>
<dbReference type="Gene3D" id="2.10.110.10">
    <property type="entry name" value="Cysteine Rich Protein"/>
    <property type="match status" value="1"/>
</dbReference>
<dbReference type="RefSeq" id="XP_013387730.1">
    <property type="nucleotide sequence ID" value="XM_013532276.1"/>
</dbReference>
<feature type="region of interest" description="Disordered" evidence="5">
    <location>
        <begin position="1"/>
        <end position="25"/>
    </location>
</feature>
<dbReference type="SMART" id="SM00132">
    <property type="entry name" value="LIM"/>
    <property type="match status" value="1"/>
</dbReference>
<evidence type="ECO:0000313" key="7">
    <source>
        <dbReference type="Proteomes" id="UP000085678"/>
    </source>
</evidence>
<dbReference type="InterPro" id="IPR001781">
    <property type="entry name" value="Znf_LIM"/>
</dbReference>
<name>A0A1S3HNX0_LINAN</name>
<dbReference type="STRING" id="7574.A0A1S3HNX0"/>
<evidence type="ECO:0000259" key="6">
    <source>
        <dbReference type="PROSITE" id="PS50023"/>
    </source>
</evidence>
<evidence type="ECO:0000256" key="3">
    <source>
        <dbReference type="ARBA" id="ARBA00023038"/>
    </source>
</evidence>
<dbReference type="PROSITE" id="PS50023">
    <property type="entry name" value="LIM_DOMAIN_2"/>
    <property type="match status" value="1"/>
</dbReference>
<accession>A0A1S3HNX0</accession>
<evidence type="ECO:0000313" key="8">
    <source>
        <dbReference type="RefSeq" id="XP_013387730.1"/>
    </source>
</evidence>
<dbReference type="GeneID" id="106156847"/>
<keyword evidence="7" id="KW-1185">Reference proteome</keyword>
<evidence type="ECO:0000256" key="5">
    <source>
        <dbReference type="SAM" id="MobiDB-lite"/>
    </source>
</evidence>
<sequence length="260" mass="29568">MEFGISGRNSPMLSEDDRRAVRGSSSDSYDMFKKAVRSDKCHRCRRAVYQAERITVDRLIYHKGCFRCIECGVVLTLSTAAVSSHGERGKKEVFCKTHAPKVVKHGMDNESIGIRNAMNAQQISSYRGFNNHIRIQDTTDWEYDPYALEFSHAKYLNDRNRKKKPPQPEVPLDQQDTETYNELTDKLLNGEIDRDSVKTIASCLEDHFAGKSPYPVSREAGDSLGDYDYVPSNGQGYGDQDHVTSSYHLEARTYVTEYIS</sequence>
<proteinExistence type="predicted"/>
<dbReference type="Pfam" id="PF00412">
    <property type="entry name" value="LIM"/>
    <property type="match status" value="1"/>
</dbReference>
<keyword evidence="2 4" id="KW-0862">Zinc</keyword>
<dbReference type="PANTHER" id="PTHR24206">
    <property type="entry name" value="OS06G0237300 PROTEIN"/>
    <property type="match status" value="1"/>
</dbReference>
<dbReference type="Proteomes" id="UP000085678">
    <property type="component" value="Unplaced"/>
</dbReference>